<evidence type="ECO:0000313" key="6">
    <source>
        <dbReference type="Proteomes" id="UP001596060"/>
    </source>
</evidence>
<keyword evidence="3" id="KW-0812">Transmembrane</keyword>
<keyword evidence="3" id="KW-0472">Membrane</keyword>
<evidence type="ECO:0000313" key="5">
    <source>
        <dbReference type="EMBL" id="MFC5503767.1"/>
    </source>
</evidence>
<feature type="transmembrane region" description="Helical" evidence="3">
    <location>
        <begin position="452"/>
        <end position="472"/>
    </location>
</feature>
<reference evidence="6" key="1">
    <citation type="journal article" date="2019" name="Int. J. Syst. Evol. Microbiol.">
        <title>The Global Catalogue of Microorganisms (GCM) 10K type strain sequencing project: providing services to taxonomists for standard genome sequencing and annotation.</title>
        <authorList>
            <consortium name="The Broad Institute Genomics Platform"/>
            <consortium name="The Broad Institute Genome Sequencing Center for Infectious Disease"/>
            <person name="Wu L."/>
            <person name="Ma J."/>
        </authorList>
    </citation>
    <scope>NUCLEOTIDE SEQUENCE [LARGE SCALE GENOMIC DNA]</scope>
    <source>
        <strain evidence="6">CCUG 43117</strain>
    </source>
</reference>
<dbReference type="InterPro" id="IPR011646">
    <property type="entry name" value="KAP_P-loop"/>
</dbReference>
<keyword evidence="1" id="KW-0175">Coiled coil</keyword>
<feature type="transmembrane region" description="Helical" evidence="3">
    <location>
        <begin position="418"/>
        <end position="440"/>
    </location>
</feature>
<dbReference type="InterPro" id="IPR052754">
    <property type="entry name" value="NTPase_KAP_P-loop"/>
</dbReference>
<keyword evidence="3" id="KW-1133">Transmembrane helix</keyword>
<dbReference type="PANTHER" id="PTHR22674:SF6">
    <property type="entry name" value="NTPASE KAP FAMILY P-LOOP DOMAIN-CONTAINING PROTEIN 1"/>
    <property type="match status" value="1"/>
</dbReference>
<protein>
    <submittedName>
        <fullName evidence="5">P-loop NTPase fold protein</fullName>
    </submittedName>
</protein>
<evidence type="ECO:0000256" key="2">
    <source>
        <dbReference type="SAM" id="MobiDB-lite"/>
    </source>
</evidence>
<dbReference type="Pfam" id="PF07693">
    <property type="entry name" value="KAP_NTPase"/>
    <property type="match status" value="2"/>
</dbReference>
<feature type="region of interest" description="Disordered" evidence="2">
    <location>
        <begin position="720"/>
        <end position="747"/>
    </location>
</feature>
<name>A0ABW0NWT0_9HYPH</name>
<dbReference type="Proteomes" id="UP001596060">
    <property type="component" value="Unassembled WGS sequence"/>
</dbReference>
<evidence type="ECO:0000256" key="3">
    <source>
        <dbReference type="SAM" id="Phobius"/>
    </source>
</evidence>
<gene>
    <name evidence="5" type="ORF">ACFPN9_00690</name>
</gene>
<proteinExistence type="predicted"/>
<dbReference type="PANTHER" id="PTHR22674">
    <property type="entry name" value="NTPASE, KAP FAMILY P-LOOP DOMAIN-CONTAINING 1"/>
    <property type="match status" value="1"/>
</dbReference>
<sequence>MLILQAAVAVGVTQPPGTWSAPRWLVDFAEAQGVRAETIASYGTTTRLASPHRGIMLREAASRAIRMAVELAKATVGRSRFDARHLIVAALDSPDRAVVREMRKEALAIGLDLLALRESLIERILETPEIGENVEIWSRFLKTPGTAWAALGALVPEGAKPDAYPGFDADRASTSDADPLGIGPDVSAFARLICVEEATTPLSIGLFGEWGSGKSSFMERLQREIGQLTANERAARLRRASDPAYGEAGAQPGTRFVENVVQIRFNAWHYADANLWASLTAEFFDQLRAGGSERQGRNLHARLVERVNAHVHNLASTLTATREALNESERTLIDAQKARDRAVAAVPAGQRDALSQTLIDAIGSAYEKHKSDLAELGRRAYQDDPSKGIDDFVGVARDVQTIGGQLKTIAAVVMARGWRVALMLVALAFMAAAIAGWATTDKADATSWLTRFGFWGWVGAVASVSGAVLPAIRIVAGIARSTADFAGKLDSLTKDRLKELLARETELKQAAAEARARRDAMERAQQALTRYVDADGATSPPRLLHYIIEDDPETKAVGAQIGLISRARRLFHSVEEVVKEERRKRRAGEANDGAVPDRIVLYIDDLDRCTHAQVYDVLQAIHLLLAFQLFVVIVGVDVRWVEEAVARQFVIPIEDLPDSATAEEREKARQRAEMARRKRAIDYLEKIFQLPFWLRPLATEGENASYAAYVRGLLEANREAVGPTPSTGGATRRPKREAEPEDEPDAEPVADLFADMKDFSDSSDAEALDLALATVKLTQAEIDFLASPEIGALAAKSPRAVKRMINVYRIVRARLEETELAAFLGAADEPPSWPIAALLAAVECGQPVEVADDLYAGLKGVEPERTLAEIADHDAEPFAPLDDDAVDDRRPYEAIDRMRRACPALWAVSESIRETRGGRTATCGEMLAMARTVRRYSFNRYH</sequence>
<feature type="domain" description="KAP NTPase" evidence="4">
    <location>
        <begin position="187"/>
        <end position="296"/>
    </location>
</feature>
<keyword evidence="6" id="KW-1185">Reference proteome</keyword>
<evidence type="ECO:0000259" key="4">
    <source>
        <dbReference type="Pfam" id="PF07693"/>
    </source>
</evidence>
<comment type="caution">
    <text evidence="5">The sequence shown here is derived from an EMBL/GenBank/DDBJ whole genome shotgun (WGS) entry which is preliminary data.</text>
</comment>
<evidence type="ECO:0000256" key="1">
    <source>
        <dbReference type="SAM" id="Coils"/>
    </source>
</evidence>
<feature type="coiled-coil region" evidence="1">
    <location>
        <begin position="494"/>
        <end position="527"/>
    </location>
</feature>
<accession>A0ABW0NWT0</accession>
<dbReference type="RefSeq" id="WP_066722125.1">
    <property type="nucleotide sequence ID" value="NZ_JBHSLU010000003.1"/>
</dbReference>
<organism evidence="5 6">
    <name type="scientific">Bosea massiliensis</name>
    <dbReference type="NCBI Taxonomy" id="151419"/>
    <lineage>
        <taxon>Bacteria</taxon>
        <taxon>Pseudomonadati</taxon>
        <taxon>Pseudomonadota</taxon>
        <taxon>Alphaproteobacteria</taxon>
        <taxon>Hyphomicrobiales</taxon>
        <taxon>Boseaceae</taxon>
        <taxon>Bosea</taxon>
    </lineage>
</organism>
<feature type="domain" description="KAP NTPase" evidence="4">
    <location>
        <begin position="596"/>
        <end position="649"/>
    </location>
</feature>
<dbReference type="EMBL" id="JBHSLU010000003">
    <property type="protein sequence ID" value="MFC5503767.1"/>
    <property type="molecule type" value="Genomic_DNA"/>
</dbReference>